<dbReference type="AlphaFoldDB" id="A0AAC8UB30"/>
<evidence type="ECO:0000313" key="2">
    <source>
        <dbReference type="Proteomes" id="UP000060132"/>
    </source>
</evidence>
<dbReference type="CDD" id="cd22260">
    <property type="entry name" value="AcrIF9"/>
    <property type="match status" value="1"/>
</dbReference>
<evidence type="ECO:0000313" key="1">
    <source>
        <dbReference type="EMBL" id="AKO31748.1"/>
    </source>
</evidence>
<sequence length="74" mass="8476">MTTYYFTETNDRKAYRQAEALKAKTLADAKREATRRQVFYGTVLKIGTIYSLNANGLLVSEISYKDGDKWTDTI</sequence>
<reference evidence="1 2" key="1">
    <citation type="journal article" date="2015" name="PLoS Negl. Trop. Dis.">
        <title>Haemophilus ducreyi Cutaneous Ulcer Strains Are Nearly Identical to Class I Genital Ulcer Strains.</title>
        <authorList>
            <person name="Gangaiah D."/>
            <person name="Webb K.M."/>
            <person name="Humphreys T.L."/>
            <person name="Fortney K.R."/>
            <person name="Toh E."/>
            <person name="Tai A."/>
            <person name="Katz S.S."/>
            <person name="Pillay A."/>
            <person name="Chen C.Y."/>
            <person name="Roberts S.A."/>
            <person name="Munson R.S.Jr."/>
            <person name="Spinola S.M."/>
        </authorList>
    </citation>
    <scope>NUCLEOTIDE SEQUENCE [LARGE SCALE GENOMIC DNA]</scope>
    <source>
        <strain evidence="2">CLU2</strain>
    </source>
</reference>
<dbReference type="RefSeq" id="WP_010944206.1">
    <property type="nucleotide sequence ID" value="NZ_CP011218.1"/>
</dbReference>
<accession>A0AAC8UB30</accession>
<protein>
    <submittedName>
        <fullName evidence="1">Uncharacterized protein</fullName>
    </submittedName>
</protein>
<gene>
    <name evidence="1" type="ORF">RZ57_00590</name>
</gene>
<dbReference type="OMA" id="MINERQE"/>
<dbReference type="Proteomes" id="UP000060132">
    <property type="component" value="Chromosome"/>
</dbReference>
<name>A0AAC8UB30_HAEDC</name>
<dbReference type="EMBL" id="CP011219">
    <property type="protein sequence ID" value="AKO31748.1"/>
    <property type="molecule type" value="Genomic_DNA"/>
</dbReference>
<proteinExistence type="predicted"/>
<organism evidence="1 2">
    <name type="scientific">Haemophilus ducreyi</name>
    <dbReference type="NCBI Taxonomy" id="730"/>
    <lineage>
        <taxon>Bacteria</taxon>
        <taxon>Pseudomonadati</taxon>
        <taxon>Pseudomonadota</taxon>
        <taxon>Gammaproteobacteria</taxon>
        <taxon>Pasteurellales</taxon>
        <taxon>Pasteurellaceae</taxon>
        <taxon>Haemophilus</taxon>
    </lineage>
</organism>